<evidence type="ECO:0000313" key="2">
    <source>
        <dbReference type="EMBL" id="CAF4492038.1"/>
    </source>
</evidence>
<organism evidence="1 3">
    <name type="scientific">Rotaria socialis</name>
    <dbReference type="NCBI Taxonomy" id="392032"/>
    <lineage>
        <taxon>Eukaryota</taxon>
        <taxon>Metazoa</taxon>
        <taxon>Spiralia</taxon>
        <taxon>Gnathifera</taxon>
        <taxon>Rotifera</taxon>
        <taxon>Eurotatoria</taxon>
        <taxon>Bdelloidea</taxon>
        <taxon>Philodinida</taxon>
        <taxon>Philodinidae</taxon>
        <taxon>Rotaria</taxon>
    </lineage>
</organism>
<dbReference type="InterPro" id="IPR036770">
    <property type="entry name" value="Ankyrin_rpt-contain_sf"/>
</dbReference>
<name>A0A818I7X9_9BILA</name>
<dbReference type="EMBL" id="CAJNYU010002194">
    <property type="protein sequence ID" value="CAF3515088.1"/>
    <property type="molecule type" value="Genomic_DNA"/>
</dbReference>
<dbReference type="SUPFAM" id="SSF140860">
    <property type="entry name" value="Pseudo ankyrin repeat-like"/>
    <property type="match status" value="1"/>
</dbReference>
<gene>
    <name evidence="1" type="ORF">FME351_LOCUS17610</name>
    <name evidence="2" type="ORF">TSG867_LOCUS20398</name>
</gene>
<evidence type="ECO:0000313" key="3">
    <source>
        <dbReference type="Proteomes" id="UP000663869"/>
    </source>
</evidence>
<dbReference type="Gene3D" id="1.25.40.20">
    <property type="entry name" value="Ankyrin repeat-containing domain"/>
    <property type="match status" value="1"/>
</dbReference>
<sequence>MSSSFETLPDEILMIIIRYSGNFYSIFRTFCGLNQRLNRILIDRRLHLLTDFLCIDNHTADAAEYYNSPLFRVILQKVCSLRSHELDTELRSCFQQLVSFHIHGKYRQLEHEFISSRERFQSIRANLHPDEIDLQDSTLKKTFNEFNSTSSQLEIVHRLRTLVLQTGARLAPYSAQGAFNLAVAINRYLLAYSSTLRDSHRSHAHSIVEMFKALIISNPNLVHNVDDGDRSGPIYLLLIDGIYRLKSFYSSSSAISINVRRYQAIIELLLFVIHCLRHVFNRTFSLISDLLNNFQCMNSIDNDIDKQIIIETSQIEICNILFEEFSRKELVLDEYWDHAPLERGLKNLMVTSRVDAILSVGHQEKFLQVFFQCSDHGVRLLNMMTRNRTGRLLFQRLLDEKHLKSWFANIKLLFILLDKKERKLIKKLLRLIPALVQEIDDDSNDALLYICLKVAGCRHKLVAFLIQVGCDVHRKNIHGEHFFQALQLRKNRTLLERLIEHEIIVKDDETGLFQVTFGEG</sequence>
<proteinExistence type="predicted"/>
<dbReference type="Proteomes" id="UP000663862">
    <property type="component" value="Unassembled WGS sequence"/>
</dbReference>
<accession>A0A818I7X9</accession>
<dbReference type="Proteomes" id="UP000663869">
    <property type="component" value="Unassembled WGS sequence"/>
</dbReference>
<protein>
    <submittedName>
        <fullName evidence="1">Uncharacterized protein</fullName>
    </submittedName>
</protein>
<reference evidence="1" key="1">
    <citation type="submission" date="2021-02" db="EMBL/GenBank/DDBJ databases">
        <authorList>
            <person name="Nowell W R."/>
        </authorList>
    </citation>
    <scope>NUCLEOTIDE SEQUENCE</scope>
</reference>
<dbReference type="AlphaFoldDB" id="A0A818I7X9"/>
<dbReference type="EMBL" id="CAJOBQ010001495">
    <property type="protein sequence ID" value="CAF4492038.1"/>
    <property type="molecule type" value="Genomic_DNA"/>
</dbReference>
<evidence type="ECO:0000313" key="1">
    <source>
        <dbReference type="EMBL" id="CAF3515088.1"/>
    </source>
</evidence>
<comment type="caution">
    <text evidence="1">The sequence shown here is derived from an EMBL/GenBank/DDBJ whole genome shotgun (WGS) entry which is preliminary data.</text>
</comment>